<dbReference type="Pfam" id="PF08241">
    <property type="entry name" value="Methyltransf_11"/>
    <property type="match status" value="1"/>
</dbReference>
<protein>
    <submittedName>
        <fullName evidence="3">Methyltransferase 7A</fullName>
    </submittedName>
</protein>
<comment type="caution">
    <text evidence="3">The sequence shown here is derived from an EMBL/GenBank/DDBJ whole genome shotgun (WGS) entry which is preliminary data.</text>
</comment>
<dbReference type="Proteomes" id="UP000693946">
    <property type="component" value="Linkage Group LG4"/>
</dbReference>
<evidence type="ECO:0000313" key="3">
    <source>
        <dbReference type="EMBL" id="KAG7494271.1"/>
    </source>
</evidence>
<organism evidence="3 4">
    <name type="scientific">Solea senegalensis</name>
    <name type="common">Senegalese sole</name>
    <dbReference type="NCBI Taxonomy" id="28829"/>
    <lineage>
        <taxon>Eukaryota</taxon>
        <taxon>Metazoa</taxon>
        <taxon>Chordata</taxon>
        <taxon>Craniata</taxon>
        <taxon>Vertebrata</taxon>
        <taxon>Euteleostomi</taxon>
        <taxon>Actinopterygii</taxon>
        <taxon>Neopterygii</taxon>
        <taxon>Teleostei</taxon>
        <taxon>Neoteleostei</taxon>
        <taxon>Acanthomorphata</taxon>
        <taxon>Carangaria</taxon>
        <taxon>Pleuronectiformes</taxon>
        <taxon>Pleuronectoidei</taxon>
        <taxon>Soleidae</taxon>
        <taxon>Solea</taxon>
    </lineage>
</organism>
<evidence type="ECO:0000256" key="1">
    <source>
        <dbReference type="SAM" id="SignalP"/>
    </source>
</evidence>
<dbReference type="PANTHER" id="PTHR45036:SF1">
    <property type="entry name" value="METHYLTRANSFERASE LIKE 7A"/>
    <property type="match status" value="1"/>
</dbReference>
<dbReference type="InterPro" id="IPR013216">
    <property type="entry name" value="Methyltransf_11"/>
</dbReference>
<dbReference type="GO" id="GO:0032259">
    <property type="term" value="P:methylation"/>
    <property type="evidence" value="ECO:0007669"/>
    <property type="project" value="UniProtKB-KW"/>
</dbReference>
<feature type="domain" description="Methyltransferase type 11" evidence="2">
    <location>
        <begin position="108"/>
        <end position="205"/>
    </location>
</feature>
<proteinExistence type="predicted"/>
<feature type="chain" id="PRO_5043820739" evidence="1">
    <location>
        <begin position="29"/>
        <end position="276"/>
    </location>
</feature>
<keyword evidence="3" id="KW-0808">Transferase</keyword>
<dbReference type="GO" id="GO:0008757">
    <property type="term" value="F:S-adenosylmethionine-dependent methyltransferase activity"/>
    <property type="evidence" value="ECO:0007669"/>
    <property type="project" value="InterPro"/>
</dbReference>
<feature type="signal peptide" evidence="1">
    <location>
        <begin position="1"/>
        <end position="28"/>
    </location>
</feature>
<dbReference type="EMBL" id="JAGKHQ010000016">
    <property type="protein sequence ID" value="KAG7494271.1"/>
    <property type="molecule type" value="Genomic_DNA"/>
</dbReference>
<dbReference type="CDD" id="cd02440">
    <property type="entry name" value="AdoMet_MTases"/>
    <property type="match status" value="1"/>
</dbReference>
<reference evidence="3 4" key="1">
    <citation type="journal article" date="2021" name="Sci. Rep.">
        <title>Chromosome anchoring in Senegalese sole (Solea senegalensis) reveals sex-associated markers and genome rearrangements in flatfish.</title>
        <authorList>
            <person name="Guerrero-Cozar I."/>
            <person name="Gomez-Garrido J."/>
            <person name="Berbel C."/>
            <person name="Martinez-Blanch J.F."/>
            <person name="Alioto T."/>
            <person name="Claros M.G."/>
            <person name="Gagnaire P.A."/>
            <person name="Manchado M."/>
        </authorList>
    </citation>
    <scope>NUCLEOTIDE SEQUENCE [LARGE SCALE GENOMIC DNA]</scope>
    <source>
        <strain evidence="3">Sse05_10M</strain>
    </source>
</reference>
<keyword evidence="3" id="KW-0489">Methyltransferase</keyword>
<keyword evidence="4" id="KW-1185">Reference proteome</keyword>
<accession>A0AAV6QMG6</accession>
<dbReference type="InterPro" id="IPR052356">
    <property type="entry name" value="Thiol_S-MT"/>
</dbReference>
<dbReference type="PANTHER" id="PTHR45036">
    <property type="entry name" value="METHYLTRANSFERASE LIKE 7B"/>
    <property type="match status" value="1"/>
</dbReference>
<evidence type="ECO:0000259" key="2">
    <source>
        <dbReference type="Pfam" id="PF08241"/>
    </source>
</evidence>
<sequence length="276" mass="30924">MLGGSAVRGCVAVDDSLVLLLLLPPATGVNLCATMSVFMKICCFVVNALCLPFHILKALGLYNAYKRVFPFCVHQISVKYNKQMYDKKKELFRKVSDFSRPGGQLTILEIGCGSGTNFEFYPPGCRVICTDPNPNFQKYLDKNMSVNDHLVYDRFLVASGEDLSSVADGSVDAVVCTLVLCSVNSIEQTLQETRRILRPGGAFFFIEHVVGEESTWTHFLQHVFQPVMNYFGDGCEINRQTWKQVEAAGFSEVFLRHIQAPFFILIRPHIIGYAVK</sequence>
<dbReference type="AlphaFoldDB" id="A0AAV6QMG6"/>
<evidence type="ECO:0000313" key="4">
    <source>
        <dbReference type="Proteomes" id="UP000693946"/>
    </source>
</evidence>
<keyword evidence="1" id="KW-0732">Signal</keyword>
<name>A0AAV6QMG6_SOLSE</name>
<gene>
    <name evidence="3" type="ORF">JOB18_027176</name>
</gene>